<proteinExistence type="predicted"/>
<evidence type="ECO:0000313" key="4">
    <source>
        <dbReference type="Proteomes" id="UP000663866"/>
    </source>
</evidence>
<dbReference type="Proteomes" id="UP000663842">
    <property type="component" value="Unassembled WGS sequence"/>
</dbReference>
<dbReference type="EMBL" id="CAJOBF010008141">
    <property type="protein sequence ID" value="CAF4249173.1"/>
    <property type="molecule type" value="Genomic_DNA"/>
</dbReference>
<protein>
    <submittedName>
        <fullName evidence="2">Uncharacterized protein</fullName>
    </submittedName>
</protein>
<keyword evidence="4" id="KW-1185">Reference proteome</keyword>
<evidence type="ECO:0000313" key="1">
    <source>
        <dbReference type="EMBL" id="CAF4196515.1"/>
    </source>
</evidence>
<organism evidence="2 3">
    <name type="scientific">Rotaria magnacalcarata</name>
    <dbReference type="NCBI Taxonomy" id="392030"/>
    <lineage>
        <taxon>Eukaryota</taxon>
        <taxon>Metazoa</taxon>
        <taxon>Spiralia</taxon>
        <taxon>Gnathifera</taxon>
        <taxon>Rotifera</taxon>
        <taxon>Eurotatoria</taxon>
        <taxon>Bdelloidea</taxon>
        <taxon>Philodinida</taxon>
        <taxon>Philodinidae</taxon>
        <taxon>Rotaria</taxon>
    </lineage>
</organism>
<name>A0A820ENX8_9BILA</name>
<gene>
    <name evidence="1" type="ORF">OVN521_LOCUS26148</name>
    <name evidence="2" type="ORF">UXM345_LOCUS30630</name>
</gene>
<dbReference type="EMBL" id="CAJOBG010006755">
    <property type="protein sequence ID" value="CAF4196515.1"/>
    <property type="molecule type" value="Genomic_DNA"/>
</dbReference>
<evidence type="ECO:0000313" key="2">
    <source>
        <dbReference type="EMBL" id="CAF4249173.1"/>
    </source>
</evidence>
<dbReference type="AlphaFoldDB" id="A0A820ENX8"/>
<accession>A0A820ENX8</accession>
<sequence length="304" mass="35019">MNVTAVTSFFCLNHLNEHVEIKKQNKRQLDNLRNESNTAINGLKLIVEEKLLIIGREQYLIEQAKQILDVSTSSIDELQNLLDRINQAIPFSRSDVVEEFGISKNDRYSMQIDDDAMDATSFDTTTKSLKDQNVNKEQKKRERRLCTNSYGKCPLTFDGAFGLTQTNHSIKLCEHEKNHETVLYGHFIRKYRLKAACALSLVQAIADKQDPRITKLFDGNETVVDLNYSVLCPYSNGRIDVLGYNQQRGENIPCRRRLVPFNTLQYHLRDHHYISKRMAQKLIDDLKEITIKNDIVLSSPNLSI</sequence>
<reference evidence="2" key="1">
    <citation type="submission" date="2021-02" db="EMBL/GenBank/DDBJ databases">
        <authorList>
            <person name="Nowell W R."/>
        </authorList>
    </citation>
    <scope>NUCLEOTIDE SEQUENCE</scope>
</reference>
<evidence type="ECO:0000313" key="3">
    <source>
        <dbReference type="Proteomes" id="UP000663842"/>
    </source>
</evidence>
<dbReference type="Proteomes" id="UP000663866">
    <property type="component" value="Unassembled WGS sequence"/>
</dbReference>
<comment type="caution">
    <text evidence="2">The sequence shown here is derived from an EMBL/GenBank/DDBJ whole genome shotgun (WGS) entry which is preliminary data.</text>
</comment>